<sequence length="58" mass="6108">MPTLLLGAEHDRVASAEAMADMAAALPRARFRLPAGAYHLVPLLEPGRVAEALGISIE</sequence>
<dbReference type="EMBL" id="JALPTH010000005">
    <property type="protein sequence ID" value="MCK8677231.1"/>
    <property type="molecule type" value="Genomic_DNA"/>
</dbReference>
<dbReference type="SUPFAM" id="SSF53474">
    <property type="entry name" value="alpha/beta-Hydrolases"/>
    <property type="match status" value="1"/>
</dbReference>
<accession>A0ABT0I7C7</accession>
<dbReference type="Proteomes" id="UP001522868">
    <property type="component" value="Unassembled WGS sequence"/>
</dbReference>
<organism evidence="1 2">
    <name type="scientific">Streptomyces lichenis</name>
    <dbReference type="NCBI Taxonomy" id="2306967"/>
    <lineage>
        <taxon>Bacteria</taxon>
        <taxon>Bacillati</taxon>
        <taxon>Actinomycetota</taxon>
        <taxon>Actinomycetes</taxon>
        <taxon>Kitasatosporales</taxon>
        <taxon>Streptomycetaceae</taxon>
        <taxon>Streptomyces</taxon>
    </lineage>
</organism>
<protein>
    <recommendedName>
        <fullName evidence="3">Alpha/beta hydrolase</fullName>
    </recommendedName>
</protein>
<comment type="caution">
    <text evidence="1">The sequence shown here is derived from an EMBL/GenBank/DDBJ whole genome shotgun (WGS) entry which is preliminary data.</text>
</comment>
<dbReference type="RefSeq" id="WP_248632556.1">
    <property type="nucleotide sequence ID" value="NZ_JALPTH010000005.1"/>
</dbReference>
<evidence type="ECO:0000313" key="2">
    <source>
        <dbReference type="Proteomes" id="UP001522868"/>
    </source>
</evidence>
<proteinExistence type="predicted"/>
<keyword evidence="2" id="KW-1185">Reference proteome</keyword>
<name>A0ABT0I7C7_9ACTN</name>
<reference evidence="1 2" key="1">
    <citation type="submission" date="2022-04" db="EMBL/GenBank/DDBJ databases">
        <title>Streptomyces sp. nov. LCR6-01 isolated from Lichen of Dirinaria sp.</title>
        <authorList>
            <person name="Kanchanasin P."/>
            <person name="Tanasupawat S."/>
            <person name="Phongsopitanun W."/>
        </authorList>
    </citation>
    <scope>NUCLEOTIDE SEQUENCE [LARGE SCALE GENOMIC DNA]</scope>
    <source>
        <strain evidence="1 2">LCR6-01</strain>
    </source>
</reference>
<gene>
    <name evidence="1" type="ORF">M1O15_07490</name>
</gene>
<evidence type="ECO:0008006" key="3">
    <source>
        <dbReference type="Google" id="ProtNLM"/>
    </source>
</evidence>
<dbReference type="Gene3D" id="3.40.50.1820">
    <property type="entry name" value="alpha/beta hydrolase"/>
    <property type="match status" value="1"/>
</dbReference>
<dbReference type="InterPro" id="IPR029058">
    <property type="entry name" value="AB_hydrolase_fold"/>
</dbReference>
<evidence type="ECO:0000313" key="1">
    <source>
        <dbReference type="EMBL" id="MCK8677231.1"/>
    </source>
</evidence>